<gene>
    <name evidence="4" type="ORF">GCM10008986_10460</name>
</gene>
<dbReference type="RefSeq" id="WP_343838409.1">
    <property type="nucleotide sequence ID" value="NZ_BAAADO010000002.1"/>
</dbReference>
<dbReference type="PANTHER" id="PTHR43308:SF1">
    <property type="entry name" value="OUTER MEMBRANE PROTEIN ALPHA"/>
    <property type="match status" value="1"/>
</dbReference>
<dbReference type="Proteomes" id="UP001500880">
    <property type="component" value="Unassembled WGS sequence"/>
</dbReference>
<evidence type="ECO:0000313" key="4">
    <source>
        <dbReference type="EMBL" id="GAA0486947.1"/>
    </source>
</evidence>
<evidence type="ECO:0000256" key="2">
    <source>
        <dbReference type="SAM" id="SignalP"/>
    </source>
</evidence>
<keyword evidence="5" id="KW-1185">Reference proteome</keyword>
<comment type="caution">
    <text evidence="4">The sequence shown here is derived from an EMBL/GenBank/DDBJ whole genome shotgun (WGS) entry which is preliminary data.</text>
</comment>
<feature type="signal peptide" evidence="2">
    <location>
        <begin position="1"/>
        <end position="30"/>
    </location>
</feature>
<organism evidence="4 5">
    <name type="scientific">Salinibacillus aidingensis</name>
    <dbReference type="NCBI Taxonomy" id="237684"/>
    <lineage>
        <taxon>Bacteria</taxon>
        <taxon>Bacillati</taxon>
        <taxon>Bacillota</taxon>
        <taxon>Bacilli</taxon>
        <taxon>Bacillales</taxon>
        <taxon>Bacillaceae</taxon>
        <taxon>Salinibacillus</taxon>
    </lineage>
</organism>
<feature type="domain" description="SLH" evidence="3">
    <location>
        <begin position="33"/>
        <end position="95"/>
    </location>
</feature>
<dbReference type="InterPro" id="IPR001119">
    <property type="entry name" value="SLH_dom"/>
</dbReference>
<dbReference type="InterPro" id="IPR014755">
    <property type="entry name" value="Cu-Rt/internalin_Ig-like"/>
</dbReference>
<evidence type="ECO:0000259" key="3">
    <source>
        <dbReference type="PROSITE" id="PS51272"/>
    </source>
</evidence>
<dbReference type="InterPro" id="IPR051465">
    <property type="entry name" value="Cell_Envelope_Struct_Comp"/>
</dbReference>
<protein>
    <submittedName>
        <fullName evidence="4">S-layer homology domain-containing protein</fullName>
    </submittedName>
</protein>
<dbReference type="PROSITE" id="PS51272">
    <property type="entry name" value="SLH"/>
    <property type="match status" value="3"/>
</dbReference>
<feature type="domain" description="SLH" evidence="3">
    <location>
        <begin position="97"/>
        <end position="160"/>
    </location>
</feature>
<keyword evidence="1 2" id="KW-0732">Signal</keyword>
<evidence type="ECO:0000256" key="1">
    <source>
        <dbReference type="ARBA" id="ARBA00022729"/>
    </source>
</evidence>
<reference evidence="5" key="1">
    <citation type="journal article" date="2019" name="Int. J. Syst. Evol. Microbiol.">
        <title>The Global Catalogue of Microorganisms (GCM) 10K type strain sequencing project: providing services to taxonomists for standard genome sequencing and annotation.</title>
        <authorList>
            <consortium name="The Broad Institute Genomics Platform"/>
            <consortium name="The Broad Institute Genome Sequencing Center for Infectious Disease"/>
            <person name="Wu L."/>
            <person name="Ma J."/>
        </authorList>
    </citation>
    <scope>NUCLEOTIDE SEQUENCE [LARGE SCALE GENOMIC DNA]</scope>
    <source>
        <strain evidence="5">JCM 12389</strain>
    </source>
</reference>
<dbReference type="PANTHER" id="PTHR43308">
    <property type="entry name" value="OUTER MEMBRANE PROTEIN ALPHA-RELATED"/>
    <property type="match status" value="1"/>
</dbReference>
<feature type="chain" id="PRO_5045982988" evidence="2">
    <location>
        <begin position="31"/>
        <end position="868"/>
    </location>
</feature>
<name>A0ABP3KU81_9BACI</name>
<dbReference type="Gene3D" id="2.60.40.1220">
    <property type="match status" value="2"/>
</dbReference>
<evidence type="ECO:0000313" key="5">
    <source>
        <dbReference type="Proteomes" id="UP001500880"/>
    </source>
</evidence>
<dbReference type="Pfam" id="PF00395">
    <property type="entry name" value="SLH"/>
    <property type="match status" value="3"/>
</dbReference>
<sequence length="868" mass="91698">MSNKKTYRKFAASSIAATAAVAAIAPVASAATDASEFTDVQPGDSHYDGVQYVVEKGIQGYEDGSYGVKDSVTREHAAIFFAKVLGYENNLPSASDVSDYFSDVSSDHTYADYIAGAGEQGVFKGNSNDEFSPDRALTREQMASTIVNAFGLEDNGADVDVNLENVHPTHKTSVQILANLGITNQLDDFRPDEEVTRGQFATFLYQTNQVLNAEPKVESVSAINAKQIEVQFNQAVDGDTLFTDAASDDYSLLSSAISIEGDAEAESITFSNLEGKLSEDEKTLTITNADGTEFFDGKYTVTVNDTVKTTSGDSIAPFINNINVDDVTSPEVSEVSYDASTDKVTVKLSEAIDGTPEVLRVNGKPVSFDTATAPITELTFDRPASVETGSNATLYIAGATDYNSNYLESYNGSVTFTKDTSALDVSSIEQVDSDSLRIVFNKKLGSISADAKTDLGSALTVMKDGAAFAPDKVRVTPGDTTGKSFDIDFTSADLYGNDTSQDLSLVFADDGLVDVYGNKNDASSHDVTMTKDTVAPTVSGASVSDDNKTITLEFSEGVTVEENSQFVVRRDGINVSGLSISSNEDDNTKVDVELSSGNAFEAGTYTFRLESGAVADLVENNKNALATTSVSVDAEESEEPELNATVTGTTPNTFEIAYKVDGSGVELDTTSALNLSNYKLDGDALPSNADIYIKDDSSNKHVVVIELPEGSVNIGDSSGTNAILSVSGVEDADGNVVTATSDSVLVSDNTPATLQGAELVSSNILKLTFSESVDDTTFDVSDLTLESTNDTIDWDGSGSIPDTVSAEASGNELVLTVTPSESNWTNVVDGNDLSAKIVDVSDDDGLADSLKDTNDYNVKAGDSVSVEK</sequence>
<feature type="domain" description="SLH" evidence="3">
    <location>
        <begin position="161"/>
        <end position="218"/>
    </location>
</feature>
<dbReference type="EMBL" id="BAAADO010000002">
    <property type="protein sequence ID" value="GAA0486947.1"/>
    <property type="molecule type" value="Genomic_DNA"/>
</dbReference>
<proteinExistence type="predicted"/>
<accession>A0ABP3KU81</accession>